<evidence type="ECO:0000256" key="8">
    <source>
        <dbReference type="SAM" id="Coils"/>
    </source>
</evidence>
<reference evidence="9 10" key="1">
    <citation type="submission" date="2018-10" db="EMBL/GenBank/DDBJ databases">
        <title>Genomic Encyclopedia of Archaeal and Bacterial Type Strains, Phase II (KMG-II): from individual species to whole genera.</title>
        <authorList>
            <person name="Goeker M."/>
        </authorList>
    </citation>
    <scope>NUCLEOTIDE SEQUENCE [LARGE SCALE GENOMIC DNA]</scope>
    <source>
        <strain evidence="9 10">VM1</strain>
    </source>
</reference>
<dbReference type="GO" id="GO:1990281">
    <property type="term" value="C:efflux pump complex"/>
    <property type="evidence" value="ECO:0007669"/>
    <property type="project" value="TreeGrafter"/>
</dbReference>
<accession>A0A3M0BZL0</accession>
<evidence type="ECO:0000256" key="3">
    <source>
        <dbReference type="ARBA" id="ARBA00022448"/>
    </source>
</evidence>
<comment type="similarity">
    <text evidence="2">Belongs to the outer membrane factor (OMF) (TC 1.B.17) family.</text>
</comment>
<organism evidence="9 10">
    <name type="scientific">Hydrogenothermus marinus</name>
    <dbReference type="NCBI Taxonomy" id="133270"/>
    <lineage>
        <taxon>Bacteria</taxon>
        <taxon>Pseudomonadati</taxon>
        <taxon>Aquificota</taxon>
        <taxon>Aquificia</taxon>
        <taxon>Aquificales</taxon>
        <taxon>Hydrogenothermaceae</taxon>
        <taxon>Hydrogenothermus</taxon>
    </lineage>
</organism>
<keyword evidence="4" id="KW-1134">Transmembrane beta strand</keyword>
<dbReference type="PANTHER" id="PTHR30026:SF20">
    <property type="entry name" value="OUTER MEMBRANE PROTEIN TOLC"/>
    <property type="match status" value="1"/>
</dbReference>
<dbReference type="GO" id="GO:0015288">
    <property type="term" value="F:porin activity"/>
    <property type="evidence" value="ECO:0007669"/>
    <property type="project" value="TreeGrafter"/>
</dbReference>
<proteinExistence type="inferred from homology"/>
<name>A0A3M0BZL0_9AQUI</name>
<dbReference type="RefSeq" id="WP_121923245.1">
    <property type="nucleotide sequence ID" value="NZ_REFO01000012.1"/>
</dbReference>
<dbReference type="AlphaFoldDB" id="A0A3M0BZL0"/>
<keyword evidence="10" id="KW-1185">Reference proteome</keyword>
<keyword evidence="7" id="KW-0998">Cell outer membrane</keyword>
<comment type="subcellular location">
    <subcellularLocation>
        <location evidence="1">Cell outer membrane</location>
    </subcellularLocation>
</comment>
<dbReference type="InterPro" id="IPR051906">
    <property type="entry name" value="TolC-like"/>
</dbReference>
<dbReference type="GO" id="GO:0015562">
    <property type="term" value="F:efflux transmembrane transporter activity"/>
    <property type="evidence" value="ECO:0007669"/>
    <property type="project" value="InterPro"/>
</dbReference>
<feature type="coiled-coil region" evidence="8">
    <location>
        <begin position="315"/>
        <end position="363"/>
    </location>
</feature>
<dbReference type="Proteomes" id="UP000280842">
    <property type="component" value="Unassembled WGS sequence"/>
</dbReference>
<dbReference type="Pfam" id="PF02321">
    <property type="entry name" value="OEP"/>
    <property type="match status" value="2"/>
</dbReference>
<evidence type="ECO:0000256" key="7">
    <source>
        <dbReference type="ARBA" id="ARBA00023237"/>
    </source>
</evidence>
<evidence type="ECO:0000313" key="10">
    <source>
        <dbReference type="Proteomes" id="UP000280842"/>
    </source>
</evidence>
<dbReference type="PANTHER" id="PTHR30026">
    <property type="entry name" value="OUTER MEMBRANE PROTEIN TOLC"/>
    <property type="match status" value="1"/>
</dbReference>
<evidence type="ECO:0000256" key="1">
    <source>
        <dbReference type="ARBA" id="ARBA00004442"/>
    </source>
</evidence>
<evidence type="ECO:0000256" key="2">
    <source>
        <dbReference type="ARBA" id="ARBA00007613"/>
    </source>
</evidence>
<dbReference type="OrthoDB" id="10263at2"/>
<evidence type="ECO:0000256" key="5">
    <source>
        <dbReference type="ARBA" id="ARBA00022692"/>
    </source>
</evidence>
<keyword evidence="8" id="KW-0175">Coiled coil</keyword>
<gene>
    <name evidence="9" type="ORF">CLV39_1124</name>
</gene>
<dbReference type="EMBL" id="REFO01000012">
    <property type="protein sequence ID" value="RMA96112.1"/>
    <property type="molecule type" value="Genomic_DNA"/>
</dbReference>
<dbReference type="SUPFAM" id="SSF56954">
    <property type="entry name" value="Outer membrane efflux proteins (OEP)"/>
    <property type="match status" value="1"/>
</dbReference>
<protein>
    <submittedName>
        <fullName evidence="9">Outer membrane protein TolC</fullName>
    </submittedName>
</protein>
<dbReference type="GO" id="GO:0009279">
    <property type="term" value="C:cell outer membrane"/>
    <property type="evidence" value="ECO:0007669"/>
    <property type="project" value="UniProtKB-SubCell"/>
</dbReference>
<keyword evidence="6" id="KW-0472">Membrane</keyword>
<comment type="caution">
    <text evidence="9">The sequence shown here is derived from an EMBL/GenBank/DDBJ whole genome shotgun (WGS) entry which is preliminary data.</text>
</comment>
<evidence type="ECO:0000313" key="9">
    <source>
        <dbReference type="EMBL" id="RMA96112.1"/>
    </source>
</evidence>
<sequence length="410" mass="48153">MRKLIILVLFISTTSFAITLNQVIEIAKKNSLQIKMNEADLMKVYQKIKEVKSNLYPTIQITGTFQKYDPNYITGLSLKNRYSASIGISQKLFDKTVFESLNVAKENIKLQNLIKKDTQVKIIDTAKKLYIKALYYKAVLKKKEDSLKYWEENYKFIKNQFKVGLTNKYNLYRVKAQYQLAKADVEKAKADYTKALIELKRFLFLDKIVYPEGNLKIISYEIPSKDNLKNNTQLKIITENIKIKEREKNFYASSNFPTVNLNLKYETYRTKEFPSLKETWKKGYVLTVSANWTIFDGFKQKSQVLQKESEKIKEKLNYKNTLNDLKKQYETTLEDIKSLTIQAKAYEENIKASAEALKLATERYKYKLTNIVDVLEAEKNYNDVFLQYLNIIYQIDLKIFDLQLLVGMEK</sequence>
<keyword evidence="3" id="KW-0813">Transport</keyword>
<dbReference type="Gene3D" id="1.20.1600.10">
    <property type="entry name" value="Outer membrane efflux proteins (OEP)"/>
    <property type="match status" value="1"/>
</dbReference>
<keyword evidence="5" id="KW-0812">Transmembrane</keyword>
<evidence type="ECO:0000256" key="4">
    <source>
        <dbReference type="ARBA" id="ARBA00022452"/>
    </source>
</evidence>
<evidence type="ECO:0000256" key="6">
    <source>
        <dbReference type="ARBA" id="ARBA00023136"/>
    </source>
</evidence>
<dbReference type="InterPro" id="IPR003423">
    <property type="entry name" value="OMP_efflux"/>
</dbReference>